<dbReference type="AlphaFoldDB" id="A0A4R6FUK7"/>
<dbReference type="Proteomes" id="UP000295493">
    <property type="component" value="Unassembled WGS sequence"/>
</dbReference>
<protein>
    <recommendedName>
        <fullName evidence="3">Peptidase YpeB-like protein</fullName>
    </recommendedName>
</protein>
<dbReference type="RefSeq" id="WP_308423512.1">
    <property type="nucleotide sequence ID" value="NZ_BMLU01000002.1"/>
</dbReference>
<evidence type="ECO:0000313" key="1">
    <source>
        <dbReference type="EMBL" id="TDN85501.1"/>
    </source>
</evidence>
<sequence length="99" mass="10873">MVAFALLALCAVGVIEAPAEAQSRRSDQNAAREAREAGRILPMREILRRVVSQMPDAQYLGFDFEPDSAVYTLKFLRAGAVIWVDVDGRSGHILRRTGG</sequence>
<evidence type="ECO:0000313" key="2">
    <source>
        <dbReference type="Proteomes" id="UP000295493"/>
    </source>
</evidence>
<organism evidence="1 2">
    <name type="scientific">Stakelama pacifica</name>
    <dbReference type="NCBI Taxonomy" id="517720"/>
    <lineage>
        <taxon>Bacteria</taxon>
        <taxon>Pseudomonadati</taxon>
        <taxon>Pseudomonadota</taxon>
        <taxon>Alphaproteobacteria</taxon>
        <taxon>Sphingomonadales</taxon>
        <taxon>Sphingomonadaceae</taxon>
        <taxon>Stakelama</taxon>
    </lineage>
</organism>
<proteinExistence type="predicted"/>
<comment type="caution">
    <text evidence="1">The sequence shown here is derived from an EMBL/GenBank/DDBJ whole genome shotgun (WGS) entry which is preliminary data.</text>
</comment>
<gene>
    <name evidence="1" type="ORF">EV664_102207</name>
</gene>
<reference evidence="1 2" key="1">
    <citation type="submission" date="2019-03" db="EMBL/GenBank/DDBJ databases">
        <title>Genomic Encyclopedia of Type Strains, Phase IV (KMG-IV): sequencing the most valuable type-strain genomes for metagenomic binning, comparative biology and taxonomic classification.</title>
        <authorList>
            <person name="Goeker M."/>
        </authorList>
    </citation>
    <scope>NUCLEOTIDE SEQUENCE [LARGE SCALE GENOMIC DNA]</scope>
    <source>
        <strain evidence="1 2">DSM 25059</strain>
    </source>
</reference>
<dbReference type="EMBL" id="SNWD01000002">
    <property type="protein sequence ID" value="TDN85501.1"/>
    <property type="molecule type" value="Genomic_DNA"/>
</dbReference>
<accession>A0A4R6FUK7</accession>
<evidence type="ECO:0008006" key="3">
    <source>
        <dbReference type="Google" id="ProtNLM"/>
    </source>
</evidence>
<keyword evidence="2" id="KW-1185">Reference proteome</keyword>
<name>A0A4R6FUK7_9SPHN</name>